<dbReference type="SUPFAM" id="SSF56634">
    <property type="entry name" value="Heme-dependent catalase-like"/>
    <property type="match status" value="1"/>
</dbReference>
<evidence type="ECO:0000313" key="1">
    <source>
        <dbReference type="EMBL" id="WQQ28405.1"/>
    </source>
</evidence>
<protein>
    <recommendedName>
        <fullName evidence="3">Phosphodiesterase</fullName>
    </recommendedName>
</protein>
<evidence type="ECO:0008006" key="3">
    <source>
        <dbReference type="Google" id="ProtNLM"/>
    </source>
</evidence>
<gene>
    <name evidence="1" type="ORF">SHK19_09270</name>
</gene>
<keyword evidence="2" id="KW-1185">Reference proteome</keyword>
<name>A0ABZ0ZVQ4_9ACTN</name>
<accession>A0ABZ0ZVQ4</accession>
<evidence type="ECO:0000313" key="2">
    <source>
        <dbReference type="Proteomes" id="UP001327225"/>
    </source>
</evidence>
<reference evidence="2" key="1">
    <citation type="submission" date="2023-12" db="EMBL/GenBank/DDBJ databases">
        <title>Novel species in genus Nocardioides.</title>
        <authorList>
            <person name="Zhou H."/>
        </authorList>
    </citation>
    <scope>NUCLEOTIDE SEQUENCE [LARGE SCALE GENOMIC DNA]</scope>
    <source>
        <strain evidence="2">HM61</strain>
    </source>
</reference>
<proteinExistence type="predicted"/>
<sequence>MNQVPASKVSALAEGAASAAGSVLAGASRAITWSRGSRKPLHPEGDVVTGRLVRTGGDEPAGVPWLDSPGDDEVLVRISRAIGLPRALPDIHGIAVRIPVEDRFADLLLASTGLGRFTRFVLTAGFDVGRRPLTTLLPYRGPYGPVLVAARAAADPVDLSDPVDPALSFDLLWSRGLGEWVPFARLTVSDAAGPDPAISFDPVRNPLPGLEFYGWVQRLREPAYHAARDASGRATGR</sequence>
<dbReference type="Proteomes" id="UP001327225">
    <property type="component" value="Chromosome"/>
</dbReference>
<dbReference type="InterPro" id="IPR020835">
    <property type="entry name" value="Catalase_sf"/>
</dbReference>
<dbReference type="EMBL" id="CP141059">
    <property type="protein sequence ID" value="WQQ28405.1"/>
    <property type="molecule type" value="Genomic_DNA"/>
</dbReference>
<organism evidence="1 2">
    <name type="scientific">Nocardioides bizhenqiangii</name>
    <dbReference type="NCBI Taxonomy" id="3095076"/>
    <lineage>
        <taxon>Bacteria</taxon>
        <taxon>Bacillati</taxon>
        <taxon>Actinomycetota</taxon>
        <taxon>Actinomycetes</taxon>
        <taxon>Propionibacteriales</taxon>
        <taxon>Nocardioidaceae</taxon>
        <taxon>Nocardioides</taxon>
    </lineage>
</organism>
<dbReference type="RefSeq" id="WP_322938474.1">
    <property type="nucleotide sequence ID" value="NZ_CP141059.1"/>
</dbReference>